<dbReference type="Ensembl" id="ENSVKKT00000007527.1">
    <property type="protein sequence ID" value="ENSVKKP00000007333.1"/>
    <property type="gene ID" value="ENSVKKG00000005273.1"/>
</dbReference>
<keyword evidence="2" id="KW-0964">Secreted</keyword>
<evidence type="ECO:0000313" key="7">
    <source>
        <dbReference type="Proteomes" id="UP000694545"/>
    </source>
</evidence>
<dbReference type="InterPro" id="IPR020857">
    <property type="entry name" value="Serum_albumin_CS"/>
</dbReference>
<name>A0A8D2J6V8_VARKO</name>
<reference evidence="6" key="1">
    <citation type="submission" date="2025-08" db="UniProtKB">
        <authorList>
            <consortium name="Ensembl"/>
        </authorList>
    </citation>
    <scope>IDENTIFICATION</scope>
</reference>
<dbReference type="InterPro" id="IPR014760">
    <property type="entry name" value="Serum_albumin_N"/>
</dbReference>
<dbReference type="InterPro" id="IPR020858">
    <property type="entry name" value="Serum_albumin-like"/>
</dbReference>
<dbReference type="GO" id="GO:0005737">
    <property type="term" value="C:cytoplasm"/>
    <property type="evidence" value="ECO:0007669"/>
    <property type="project" value="TreeGrafter"/>
</dbReference>
<dbReference type="Pfam" id="PF00273">
    <property type="entry name" value="Serum_albumin"/>
    <property type="match status" value="2"/>
</dbReference>
<dbReference type="Gene3D" id="1.10.246.10">
    <property type="match status" value="4"/>
</dbReference>
<dbReference type="PROSITE" id="PS00212">
    <property type="entry name" value="ALBUMIN_1"/>
    <property type="match status" value="1"/>
</dbReference>
<comment type="subcellular location">
    <subcellularLocation>
        <location evidence="1">Secreted</location>
    </subcellularLocation>
</comment>
<dbReference type="PANTHER" id="PTHR11385:SF14">
    <property type="entry name" value="AFAMIN"/>
    <property type="match status" value="1"/>
</dbReference>
<sequence length="532" mass="60393">TRLIPPKSVLCPPQLGFSHGVLRRVWHKMKAVFVRALAYQPVSISNLVGLRDFQNKCYAVVCLTRISKTVSLFLIKQYFNSVHQSLIFGHLMCHDNALIEKYGYTACCAKEGAEEEECFHALKNEAVIPVYQHPPAEEALYRFSAALLSIFLKNYVSVSLEYCQKLANLAQKFPKATAHDLEELAKDIVHAHEECCKGHEVECLLARGDMIAHVCDHQEKYSTKVHDCCEKPWLDRADCLINVENDEKPADLSATTFKCCYFYSCSCLLIKPFLCYSFTYEYARRHPEFSIQLLGRLTDGYEDLLVRCCAMEHPETCLPEGEEMLKKHVAETLEVVKKNCDAHSKLGDYFFHNELLTSYTKKAPQLEGEELLKYTKGFVGVANRCCNLDEGHKLKCAEENTGLVLGSICARHDDHNINKQVCKCCSGHYDDLRECFGGLGVDPEYHAPAFNADLFHLDEGICTDAPEEAQRKKQTLLINMIKTKPDITEEQLVSAIVDFQGLVTNCCEAENHKVCFDTEVYSRNTMELKNFL</sequence>
<evidence type="ECO:0000259" key="5">
    <source>
        <dbReference type="PROSITE" id="PS51438"/>
    </source>
</evidence>
<dbReference type="GO" id="GO:0072562">
    <property type="term" value="C:blood microparticle"/>
    <property type="evidence" value="ECO:0007669"/>
    <property type="project" value="TreeGrafter"/>
</dbReference>
<keyword evidence="3" id="KW-0677">Repeat</keyword>
<evidence type="ECO:0000256" key="4">
    <source>
        <dbReference type="ARBA" id="ARBA00023157"/>
    </source>
</evidence>
<dbReference type="GO" id="GO:0036094">
    <property type="term" value="F:small molecule binding"/>
    <property type="evidence" value="ECO:0007669"/>
    <property type="project" value="TreeGrafter"/>
</dbReference>
<dbReference type="SMART" id="SM00103">
    <property type="entry name" value="ALBUMIN"/>
    <property type="match status" value="2"/>
</dbReference>
<evidence type="ECO:0000256" key="1">
    <source>
        <dbReference type="ARBA" id="ARBA00004613"/>
    </source>
</evidence>
<dbReference type="AlphaFoldDB" id="A0A8D2J6V8"/>
<evidence type="ECO:0000313" key="6">
    <source>
        <dbReference type="Ensembl" id="ENSVKKP00000007333.1"/>
    </source>
</evidence>
<keyword evidence="4" id="KW-1015">Disulfide bond</keyword>
<dbReference type="Proteomes" id="UP000694545">
    <property type="component" value="Unplaced"/>
</dbReference>
<dbReference type="InterPro" id="IPR000264">
    <property type="entry name" value="ALB/AFP/VDB"/>
</dbReference>
<evidence type="ECO:0000256" key="2">
    <source>
        <dbReference type="ARBA" id="ARBA00022525"/>
    </source>
</evidence>
<organism evidence="6 7">
    <name type="scientific">Varanus komodoensis</name>
    <name type="common">Komodo dragon</name>
    <dbReference type="NCBI Taxonomy" id="61221"/>
    <lineage>
        <taxon>Eukaryota</taxon>
        <taxon>Metazoa</taxon>
        <taxon>Chordata</taxon>
        <taxon>Craniata</taxon>
        <taxon>Vertebrata</taxon>
        <taxon>Euteleostomi</taxon>
        <taxon>Lepidosauria</taxon>
        <taxon>Squamata</taxon>
        <taxon>Bifurcata</taxon>
        <taxon>Unidentata</taxon>
        <taxon>Episquamata</taxon>
        <taxon>Toxicofera</taxon>
        <taxon>Anguimorpha</taxon>
        <taxon>Paleoanguimorpha</taxon>
        <taxon>Varanoidea</taxon>
        <taxon>Varanidae</taxon>
        <taxon>Varanus</taxon>
    </lineage>
</organism>
<dbReference type="SUPFAM" id="SSF48552">
    <property type="entry name" value="Serum albumin-like"/>
    <property type="match status" value="3"/>
</dbReference>
<reference evidence="6" key="2">
    <citation type="submission" date="2025-09" db="UniProtKB">
        <authorList>
            <consortium name="Ensembl"/>
        </authorList>
    </citation>
    <scope>IDENTIFICATION</scope>
</reference>
<dbReference type="PANTHER" id="PTHR11385">
    <property type="entry name" value="SERUM ALBUMIN-RELATED"/>
    <property type="match status" value="1"/>
</dbReference>
<dbReference type="PRINTS" id="PR00802">
    <property type="entry name" value="SERUMALBUMIN"/>
</dbReference>
<feature type="domain" description="Albumin" evidence="5">
    <location>
        <begin position="328"/>
        <end position="525"/>
    </location>
</feature>
<proteinExistence type="predicted"/>
<keyword evidence="7" id="KW-1185">Reference proteome</keyword>
<accession>A0A8D2J6V8</accession>
<feature type="domain" description="Albumin" evidence="5">
    <location>
        <begin position="140"/>
        <end position="327"/>
    </location>
</feature>
<protein>
    <recommendedName>
        <fullName evidence="5">Albumin domain-containing protein</fullName>
    </recommendedName>
</protein>
<evidence type="ECO:0000256" key="3">
    <source>
        <dbReference type="ARBA" id="ARBA00022737"/>
    </source>
</evidence>
<dbReference type="PROSITE" id="PS51438">
    <property type="entry name" value="ALBUMIN_2"/>
    <property type="match status" value="2"/>
</dbReference>